<comment type="caution">
    <text evidence="2">The sequence shown here is derived from an EMBL/GenBank/DDBJ whole genome shotgun (WGS) entry which is preliminary data.</text>
</comment>
<gene>
    <name evidence="2" type="ORF">EDD18DRAFT_1113875</name>
</gene>
<feature type="region of interest" description="Disordered" evidence="1">
    <location>
        <begin position="219"/>
        <end position="242"/>
    </location>
</feature>
<feature type="compositionally biased region" description="Acidic residues" evidence="1">
    <location>
        <begin position="145"/>
        <end position="158"/>
    </location>
</feature>
<sequence length="325" mass="36109">MGHKSNRKKCQPAANCLGYCKGSQNHSESPGTPSSALVAKLSHPHPHQIYRGAPQTVRSPTQSQAAAALITLRHRAPMAASAPSLSLQWNFQEGKHIDVNELDNIFTRPSQQDPSHFREEINGHDPCSGFSSGSLDMDENKEKDELESDSTASEEDGDLCFKAPASNIPFEYVESYCPKNPKPVLRMLEERDNFLQLKNKSKSKVKPFMIAIIDTSHGSAKEGKKKAGKDDSRDKPDDSEAQKTALSSLEVEAMKLVETTNHCEQHKGPCLVLDDSLHYHLTMEDISTWAYVALFKVKNKLEAKQGEPTDDLKLYDKIGHKLSQQ</sequence>
<feature type="compositionally biased region" description="Basic and acidic residues" evidence="1">
    <location>
        <begin position="228"/>
        <end position="241"/>
    </location>
</feature>
<proteinExistence type="predicted"/>
<organism evidence="2 3">
    <name type="scientific">Armillaria luteobubalina</name>
    <dbReference type="NCBI Taxonomy" id="153913"/>
    <lineage>
        <taxon>Eukaryota</taxon>
        <taxon>Fungi</taxon>
        <taxon>Dikarya</taxon>
        <taxon>Basidiomycota</taxon>
        <taxon>Agaricomycotina</taxon>
        <taxon>Agaricomycetes</taxon>
        <taxon>Agaricomycetidae</taxon>
        <taxon>Agaricales</taxon>
        <taxon>Marasmiineae</taxon>
        <taxon>Physalacriaceae</taxon>
        <taxon>Armillaria</taxon>
    </lineage>
</organism>
<evidence type="ECO:0000313" key="2">
    <source>
        <dbReference type="EMBL" id="KAK0479378.1"/>
    </source>
</evidence>
<dbReference type="EMBL" id="JAUEPU010000089">
    <property type="protein sequence ID" value="KAK0479378.1"/>
    <property type="molecule type" value="Genomic_DNA"/>
</dbReference>
<protein>
    <submittedName>
        <fullName evidence="2">Uncharacterized protein</fullName>
    </submittedName>
</protein>
<reference evidence="2" key="1">
    <citation type="submission" date="2023-06" db="EMBL/GenBank/DDBJ databases">
        <authorList>
            <consortium name="Lawrence Berkeley National Laboratory"/>
            <person name="Ahrendt S."/>
            <person name="Sahu N."/>
            <person name="Indic B."/>
            <person name="Wong-Bajracharya J."/>
            <person name="Merenyi Z."/>
            <person name="Ke H.-M."/>
            <person name="Monk M."/>
            <person name="Kocsube S."/>
            <person name="Drula E."/>
            <person name="Lipzen A."/>
            <person name="Balint B."/>
            <person name="Henrissat B."/>
            <person name="Andreopoulos B."/>
            <person name="Martin F.M."/>
            <person name="Harder C.B."/>
            <person name="Rigling D."/>
            <person name="Ford K.L."/>
            <person name="Foster G.D."/>
            <person name="Pangilinan J."/>
            <person name="Papanicolaou A."/>
            <person name="Barry K."/>
            <person name="LaButti K."/>
            <person name="Viragh M."/>
            <person name="Koriabine M."/>
            <person name="Yan M."/>
            <person name="Riley R."/>
            <person name="Champramary S."/>
            <person name="Plett K.L."/>
            <person name="Tsai I.J."/>
            <person name="Slot J."/>
            <person name="Sipos G."/>
            <person name="Plett J."/>
            <person name="Nagy L.G."/>
            <person name="Grigoriev I.V."/>
        </authorList>
    </citation>
    <scope>NUCLEOTIDE SEQUENCE</scope>
    <source>
        <strain evidence="2">HWK02</strain>
    </source>
</reference>
<evidence type="ECO:0000256" key="1">
    <source>
        <dbReference type="SAM" id="MobiDB-lite"/>
    </source>
</evidence>
<name>A0AA39P9I9_9AGAR</name>
<dbReference type="Proteomes" id="UP001175228">
    <property type="component" value="Unassembled WGS sequence"/>
</dbReference>
<evidence type="ECO:0000313" key="3">
    <source>
        <dbReference type="Proteomes" id="UP001175228"/>
    </source>
</evidence>
<keyword evidence="3" id="KW-1185">Reference proteome</keyword>
<feature type="region of interest" description="Disordered" evidence="1">
    <location>
        <begin position="108"/>
        <end position="160"/>
    </location>
</feature>
<accession>A0AA39P9I9</accession>
<dbReference type="AlphaFoldDB" id="A0AA39P9I9"/>